<evidence type="ECO:0000313" key="2">
    <source>
        <dbReference type="Proteomes" id="UP000184330"/>
    </source>
</evidence>
<reference evidence="1 2" key="1">
    <citation type="submission" date="2016-03" db="EMBL/GenBank/DDBJ databases">
        <authorList>
            <person name="Ploux O."/>
        </authorList>
    </citation>
    <scope>NUCLEOTIDE SEQUENCE [LARGE SCALE GENOMIC DNA]</scope>
    <source>
        <strain evidence="1 2">UAMH 11012</strain>
    </source>
</reference>
<dbReference type="Proteomes" id="UP000184330">
    <property type="component" value="Unassembled WGS sequence"/>
</dbReference>
<dbReference type="OrthoDB" id="10342498at2759"/>
<evidence type="ECO:0000313" key="1">
    <source>
        <dbReference type="EMBL" id="CZR65681.1"/>
    </source>
</evidence>
<dbReference type="EMBL" id="FJOG01000032">
    <property type="protein sequence ID" value="CZR65681.1"/>
    <property type="molecule type" value="Genomic_DNA"/>
</dbReference>
<name>A0A1L7XKU0_9HELO</name>
<organism evidence="1 2">
    <name type="scientific">Phialocephala subalpina</name>
    <dbReference type="NCBI Taxonomy" id="576137"/>
    <lineage>
        <taxon>Eukaryota</taxon>
        <taxon>Fungi</taxon>
        <taxon>Dikarya</taxon>
        <taxon>Ascomycota</taxon>
        <taxon>Pezizomycotina</taxon>
        <taxon>Leotiomycetes</taxon>
        <taxon>Helotiales</taxon>
        <taxon>Mollisiaceae</taxon>
        <taxon>Phialocephala</taxon>
        <taxon>Phialocephala fortinii species complex</taxon>
    </lineage>
</organism>
<accession>A0A1L7XKU0</accession>
<gene>
    <name evidence="1" type="ORF">PAC_15581</name>
</gene>
<sequence length="115" mass="13433">MSYNNYTNFRDPAKSIVENFVKTLVGKPPPEKVYGKPKYVGLQTFREPGMNKTYWVVLWRQGGINPLTGWRDTLQKELEDLVEKGKFGGTEEICDALWRLETLDRAPDFRRSEYL</sequence>
<keyword evidence="2" id="KW-1185">Reference proteome</keyword>
<proteinExistence type="predicted"/>
<dbReference type="AlphaFoldDB" id="A0A1L7XKU0"/>
<protein>
    <submittedName>
        <fullName evidence="1">Uncharacterized protein</fullName>
    </submittedName>
</protein>